<protein>
    <submittedName>
        <fullName evidence="1">Uncharacterized protein</fullName>
    </submittedName>
</protein>
<dbReference type="EMBL" id="RSCL01000003">
    <property type="protein sequence ID" value="RUT08236.1"/>
    <property type="molecule type" value="Genomic_DNA"/>
</dbReference>
<keyword evidence="2" id="KW-1185">Reference proteome</keyword>
<comment type="caution">
    <text evidence="1">The sequence shown here is derived from an EMBL/GenBank/DDBJ whole genome shotgun (WGS) entry which is preliminary data.</text>
</comment>
<dbReference type="Proteomes" id="UP000271624">
    <property type="component" value="Unassembled WGS sequence"/>
</dbReference>
<dbReference type="OrthoDB" id="486761at2"/>
<dbReference type="AlphaFoldDB" id="A0A3S1CRV0"/>
<sequence>MNENKQRLEHVLGASITGYTPNAIKFTGLSLNKVEELLAQGCTTPTSYFNAAPTISQFIDFGKRCANMGAVATFDGHAFYRDELDTVLDTITVVGVKDLNFVGEFVKFTRGCDDIEVSSQELFAWD</sequence>
<evidence type="ECO:0000313" key="1">
    <source>
        <dbReference type="EMBL" id="RUT08236.1"/>
    </source>
</evidence>
<name>A0A3S1CRV0_9CYAN</name>
<organism evidence="1 2">
    <name type="scientific">Dulcicalothrix desertica PCC 7102</name>
    <dbReference type="NCBI Taxonomy" id="232991"/>
    <lineage>
        <taxon>Bacteria</taxon>
        <taxon>Bacillati</taxon>
        <taxon>Cyanobacteriota</taxon>
        <taxon>Cyanophyceae</taxon>
        <taxon>Nostocales</taxon>
        <taxon>Calotrichaceae</taxon>
        <taxon>Dulcicalothrix</taxon>
    </lineage>
</organism>
<dbReference type="RefSeq" id="WP_127080067.1">
    <property type="nucleotide sequence ID" value="NZ_RSCL01000003.1"/>
</dbReference>
<proteinExistence type="predicted"/>
<reference evidence="1" key="1">
    <citation type="submission" date="2018-12" db="EMBL/GenBank/DDBJ databases">
        <authorList>
            <person name="Will S."/>
            <person name="Neumann-Schaal M."/>
            <person name="Henke P."/>
        </authorList>
    </citation>
    <scope>NUCLEOTIDE SEQUENCE</scope>
    <source>
        <strain evidence="1">PCC 7102</strain>
    </source>
</reference>
<evidence type="ECO:0000313" key="2">
    <source>
        <dbReference type="Proteomes" id="UP000271624"/>
    </source>
</evidence>
<reference evidence="1" key="2">
    <citation type="journal article" date="2019" name="Genome Biol. Evol.">
        <title>Day and night: Metabolic profiles and evolutionary relationships of six axenic non-marine cyanobacteria.</title>
        <authorList>
            <person name="Will S.E."/>
            <person name="Henke P."/>
            <person name="Boedeker C."/>
            <person name="Huang S."/>
            <person name="Brinkmann H."/>
            <person name="Rohde M."/>
            <person name="Jarek M."/>
            <person name="Friedl T."/>
            <person name="Seufert S."/>
            <person name="Schumacher M."/>
            <person name="Overmann J."/>
            <person name="Neumann-Schaal M."/>
            <person name="Petersen J."/>
        </authorList>
    </citation>
    <scope>NUCLEOTIDE SEQUENCE [LARGE SCALE GENOMIC DNA]</scope>
    <source>
        <strain evidence="1">PCC 7102</strain>
    </source>
</reference>
<gene>
    <name evidence="1" type="ORF">DSM106972_014040</name>
</gene>
<accession>A0A3S1CRV0</accession>